<dbReference type="PROSITE" id="PS50932">
    <property type="entry name" value="HTH_LACI_2"/>
    <property type="match status" value="1"/>
</dbReference>
<dbReference type="InterPro" id="IPR028082">
    <property type="entry name" value="Peripla_BP_I"/>
</dbReference>
<evidence type="ECO:0000259" key="4">
    <source>
        <dbReference type="PROSITE" id="PS50932"/>
    </source>
</evidence>
<dbReference type="InterPro" id="IPR025997">
    <property type="entry name" value="SBP_2_dom"/>
</dbReference>
<dbReference type="InterPro" id="IPR010982">
    <property type="entry name" value="Lambda_DNA-bd_dom_sf"/>
</dbReference>
<evidence type="ECO:0000256" key="1">
    <source>
        <dbReference type="ARBA" id="ARBA00023015"/>
    </source>
</evidence>
<dbReference type="EMBL" id="VIUW01000001">
    <property type="protein sequence ID" value="TWD16509.1"/>
    <property type="molecule type" value="Genomic_DNA"/>
</dbReference>
<comment type="caution">
    <text evidence="5">The sequence shown here is derived from an EMBL/GenBank/DDBJ whole genome shotgun (WGS) entry which is preliminary data.</text>
</comment>
<dbReference type="GO" id="GO:0003700">
    <property type="term" value="F:DNA-binding transcription factor activity"/>
    <property type="evidence" value="ECO:0007669"/>
    <property type="project" value="TreeGrafter"/>
</dbReference>
<organism evidence="5 6">
    <name type="scientific">Marihabitans asiaticum</name>
    <dbReference type="NCBI Taxonomy" id="415218"/>
    <lineage>
        <taxon>Bacteria</taxon>
        <taxon>Bacillati</taxon>
        <taxon>Actinomycetota</taxon>
        <taxon>Actinomycetes</taxon>
        <taxon>Micrococcales</taxon>
        <taxon>Intrasporangiaceae</taxon>
        <taxon>Marihabitans</taxon>
    </lineage>
</organism>
<dbReference type="RefSeq" id="WP_144854536.1">
    <property type="nucleotide sequence ID" value="NZ_BAAAYT010000001.1"/>
</dbReference>
<sequence>MRSHRVRDIAEQAGLSAATVDRVLHGRPGASPRAARAVEQAVAELDRQERALRLGARPIVVDVVMQAPRRFTDRVREAVESQLPGIPGARARFDLREGGEPADLVRVLERVGRPGRSSHGVLLKAPAVPEVESAVARLADRGVPVVTLVTDLRAPRIAYVGLDNAAAGQTAAYLVARMTRSEGSVLTTVSRSSFYGEEERRSALVAELDRLRPDLEVLGVADADGLDGSTGDAVRAALAGLAAPVVAVYSAGGGNRAVLGALDEAGQTCETFVAHDLDADNLALLRAGRIDVVLHHDLRADARTALTQLLRHHHLEAGSPVSVGAAVQVVTRTNIPARLGPAWLR</sequence>
<feature type="domain" description="HTH lacI-type" evidence="4">
    <location>
        <begin position="7"/>
        <end position="54"/>
    </location>
</feature>
<gene>
    <name evidence="5" type="ORF">FB557_0032</name>
</gene>
<keyword evidence="3" id="KW-0804">Transcription</keyword>
<dbReference type="SMART" id="SM00354">
    <property type="entry name" value="HTH_LACI"/>
    <property type="match status" value="1"/>
</dbReference>
<dbReference type="Pfam" id="PF13407">
    <property type="entry name" value="Peripla_BP_4"/>
    <property type="match status" value="1"/>
</dbReference>
<dbReference type="GO" id="GO:0000976">
    <property type="term" value="F:transcription cis-regulatory region binding"/>
    <property type="evidence" value="ECO:0007669"/>
    <property type="project" value="TreeGrafter"/>
</dbReference>
<reference evidence="5 6" key="1">
    <citation type="submission" date="2019-06" db="EMBL/GenBank/DDBJ databases">
        <title>Sequencing the genomes of 1000 actinobacteria strains.</title>
        <authorList>
            <person name="Klenk H.-P."/>
        </authorList>
    </citation>
    <scope>NUCLEOTIDE SEQUENCE [LARGE SCALE GENOMIC DNA]</scope>
    <source>
        <strain evidence="5 6">DSM 18935</strain>
    </source>
</reference>
<dbReference type="AlphaFoldDB" id="A0A560WFQ2"/>
<dbReference type="SUPFAM" id="SSF47413">
    <property type="entry name" value="lambda repressor-like DNA-binding domains"/>
    <property type="match status" value="1"/>
</dbReference>
<keyword evidence="2" id="KW-0238">DNA-binding</keyword>
<dbReference type="SUPFAM" id="SSF53822">
    <property type="entry name" value="Periplasmic binding protein-like I"/>
    <property type="match status" value="1"/>
</dbReference>
<evidence type="ECO:0000256" key="2">
    <source>
        <dbReference type="ARBA" id="ARBA00023125"/>
    </source>
</evidence>
<evidence type="ECO:0000313" key="5">
    <source>
        <dbReference type="EMBL" id="TWD16509.1"/>
    </source>
</evidence>
<proteinExistence type="predicted"/>
<dbReference type="Pfam" id="PF00356">
    <property type="entry name" value="LacI"/>
    <property type="match status" value="1"/>
</dbReference>
<accession>A0A560WFQ2</accession>
<evidence type="ECO:0000256" key="3">
    <source>
        <dbReference type="ARBA" id="ARBA00023163"/>
    </source>
</evidence>
<name>A0A560WFQ2_9MICO</name>
<dbReference type="Gene3D" id="3.40.50.2300">
    <property type="match status" value="2"/>
</dbReference>
<keyword evidence="1" id="KW-0805">Transcription regulation</keyword>
<keyword evidence="6" id="KW-1185">Reference proteome</keyword>
<dbReference type="PANTHER" id="PTHR30146:SF152">
    <property type="entry name" value="TRANSCRIPTIONAL REGULATORY PROTEIN"/>
    <property type="match status" value="1"/>
</dbReference>
<evidence type="ECO:0000313" key="6">
    <source>
        <dbReference type="Proteomes" id="UP000315628"/>
    </source>
</evidence>
<dbReference type="PANTHER" id="PTHR30146">
    <property type="entry name" value="LACI-RELATED TRANSCRIPTIONAL REPRESSOR"/>
    <property type="match status" value="1"/>
</dbReference>
<dbReference type="Proteomes" id="UP000315628">
    <property type="component" value="Unassembled WGS sequence"/>
</dbReference>
<dbReference type="OrthoDB" id="9805774at2"/>
<protein>
    <submittedName>
        <fullName evidence="5">LacI family transcriptional regulator</fullName>
    </submittedName>
</protein>
<dbReference type="CDD" id="cd01392">
    <property type="entry name" value="HTH_LacI"/>
    <property type="match status" value="1"/>
</dbReference>
<dbReference type="InterPro" id="IPR000843">
    <property type="entry name" value="HTH_LacI"/>
</dbReference>
<dbReference type="CDD" id="cd06307">
    <property type="entry name" value="PBP1_sugar_binding"/>
    <property type="match status" value="1"/>
</dbReference>
<dbReference type="Gene3D" id="1.10.260.40">
    <property type="entry name" value="lambda repressor-like DNA-binding domains"/>
    <property type="match status" value="1"/>
</dbReference>